<evidence type="ECO:0000259" key="5">
    <source>
        <dbReference type="PROSITE" id="PS50111"/>
    </source>
</evidence>
<organism evidence="6 7">
    <name type="scientific">Marinomonas vulgaris</name>
    <dbReference type="NCBI Taxonomy" id="2823372"/>
    <lineage>
        <taxon>Bacteria</taxon>
        <taxon>Pseudomonadati</taxon>
        <taxon>Pseudomonadota</taxon>
        <taxon>Gammaproteobacteria</taxon>
        <taxon>Oceanospirillales</taxon>
        <taxon>Oceanospirillaceae</taxon>
        <taxon>Marinomonas</taxon>
    </lineage>
</organism>
<dbReference type="InterPro" id="IPR025991">
    <property type="entry name" value="Chemoreceptor_zinc-bind_dom"/>
</dbReference>
<name>A0ABS5H9J8_9GAMM</name>
<dbReference type="Gene3D" id="1.10.287.950">
    <property type="entry name" value="Methyl-accepting chemotaxis protein"/>
    <property type="match status" value="1"/>
</dbReference>
<dbReference type="EMBL" id="JAGSSV010000004">
    <property type="protein sequence ID" value="MBR7888358.1"/>
    <property type="molecule type" value="Genomic_DNA"/>
</dbReference>
<dbReference type="PANTHER" id="PTHR32089">
    <property type="entry name" value="METHYL-ACCEPTING CHEMOTAXIS PROTEIN MCPB"/>
    <property type="match status" value="1"/>
</dbReference>
<feature type="domain" description="Methyl-accepting transducer" evidence="5">
    <location>
        <begin position="197"/>
        <end position="369"/>
    </location>
</feature>
<dbReference type="Pfam" id="PF13682">
    <property type="entry name" value="CZB"/>
    <property type="match status" value="1"/>
</dbReference>
<evidence type="ECO:0000313" key="7">
    <source>
        <dbReference type="Proteomes" id="UP000679722"/>
    </source>
</evidence>
<reference evidence="7" key="2">
    <citation type="submission" date="2023-07" db="EMBL/GenBank/DDBJ databases">
        <title>Marinomonas vulgaris A79, complete genome.</title>
        <authorList>
            <person name="Ying J.-J."/>
        </authorList>
    </citation>
    <scope>NUCLEOTIDE SEQUENCE [LARGE SCALE GENOMIC DNA]</scope>
    <source>
        <strain evidence="7">A79</strain>
    </source>
</reference>
<keyword evidence="4" id="KW-0812">Transmembrane</keyword>
<evidence type="ECO:0000313" key="6">
    <source>
        <dbReference type="EMBL" id="MBR7888358.1"/>
    </source>
</evidence>
<sequence length="492" mass="54596">MANNRHISRNIPFMQQKYAITCVVFFVLSVLISLVNLWQFGFNYSDIVFPILVGIFAVIAWNDHRKPVIALKTIKSTLDEAKLGNTHIRVTDTKGLGEVGEVAWALNDFLDIVESSFKELSNSFYATSNRHFYRKVLTDGMPGEFGKMMKNVNVAIKGMEDADNFSRQNKLLSQLHSLNTSNLLVNLKNSQSDLSLLSSKMDDVLNIASESRDGAEKGRESVSSLRTSIGDVNERMASVEVSAHELEEQSHRIADTVKLISDIAEQTNLLALNAAIEAARAGEVGRGFAVVADEVRNLATRTRSSTEEISDVITELRAQIDTMVTQTLTVSKQTKQIGGEIDTFHSNFDDVATASQSTITLMTQTKDRAFASLVQLDHVIYMQNGYIGLESNGQGAEAEATQVDHFNCRLGKWYYEGVGKDAFNHTAGYRELEAYHARVHKRVQAAMSLVKGGWMNDDAVLDELVENVRDAEEASKGVMSCITNMVSDKHYM</sequence>
<gene>
    <name evidence="6" type="ORF">J9B83_05330</name>
</gene>
<dbReference type="Proteomes" id="UP000679722">
    <property type="component" value="Unassembled WGS sequence"/>
</dbReference>
<evidence type="ECO:0000256" key="4">
    <source>
        <dbReference type="SAM" id="Phobius"/>
    </source>
</evidence>
<keyword evidence="4" id="KW-0472">Membrane</keyword>
<dbReference type="PANTHER" id="PTHR32089:SF112">
    <property type="entry name" value="LYSOZYME-LIKE PROTEIN-RELATED"/>
    <property type="match status" value="1"/>
</dbReference>
<dbReference type="RefSeq" id="WP_211535702.1">
    <property type="nucleotide sequence ID" value="NZ_JAGSSV010000004.1"/>
</dbReference>
<dbReference type="Pfam" id="PF00015">
    <property type="entry name" value="MCPsignal"/>
    <property type="match status" value="1"/>
</dbReference>
<keyword evidence="2 3" id="KW-0807">Transducer</keyword>
<dbReference type="PROSITE" id="PS50111">
    <property type="entry name" value="CHEMOTAXIS_TRANSDUC_2"/>
    <property type="match status" value="1"/>
</dbReference>
<evidence type="ECO:0000256" key="3">
    <source>
        <dbReference type="PROSITE-ProRule" id="PRU00284"/>
    </source>
</evidence>
<accession>A0ABS5H9J8</accession>
<keyword evidence="7" id="KW-1185">Reference proteome</keyword>
<dbReference type="SMART" id="SM00283">
    <property type="entry name" value="MA"/>
    <property type="match status" value="1"/>
</dbReference>
<keyword evidence="4" id="KW-1133">Transmembrane helix</keyword>
<evidence type="ECO:0000256" key="2">
    <source>
        <dbReference type="ARBA" id="ARBA00023224"/>
    </source>
</evidence>
<comment type="subcellular location">
    <subcellularLocation>
        <location evidence="1">Membrane</location>
    </subcellularLocation>
</comment>
<dbReference type="Gene3D" id="1.20.120.30">
    <property type="entry name" value="Aspartate receptor, ligand-binding domain"/>
    <property type="match status" value="1"/>
</dbReference>
<feature type="transmembrane region" description="Helical" evidence="4">
    <location>
        <begin position="18"/>
        <end position="38"/>
    </location>
</feature>
<reference evidence="6 7" key="1">
    <citation type="submission" date="2021-04" db="EMBL/GenBank/DDBJ databases">
        <authorList>
            <person name="Sun C."/>
        </authorList>
    </citation>
    <scope>NUCLEOTIDE SEQUENCE [LARGE SCALE GENOMIC DNA]</scope>
    <source>
        <strain evidence="6 7">A79</strain>
    </source>
</reference>
<dbReference type="InterPro" id="IPR004089">
    <property type="entry name" value="MCPsignal_dom"/>
</dbReference>
<dbReference type="SUPFAM" id="SSF58104">
    <property type="entry name" value="Methyl-accepting chemotaxis protein (MCP) signaling domain"/>
    <property type="match status" value="1"/>
</dbReference>
<comment type="caution">
    <text evidence="6">The sequence shown here is derived from an EMBL/GenBank/DDBJ whole genome shotgun (WGS) entry which is preliminary data.</text>
</comment>
<protein>
    <submittedName>
        <fullName evidence="6">CZB domain-containing protein</fullName>
    </submittedName>
</protein>
<proteinExistence type="predicted"/>
<evidence type="ECO:0000256" key="1">
    <source>
        <dbReference type="ARBA" id="ARBA00004370"/>
    </source>
</evidence>